<keyword evidence="3" id="KW-1185">Reference proteome</keyword>
<keyword evidence="1" id="KW-0175">Coiled coil</keyword>
<feature type="coiled-coil region" evidence="1">
    <location>
        <begin position="5"/>
        <end position="39"/>
    </location>
</feature>
<evidence type="ECO:0000313" key="2">
    <source>
        <dbReference type="EMBL" id="CAG9563023.1"/>
    </source>
</evidence>
<proteinExistence type="predicted"/>
<dbReference type="EMBL" id="CAKASE010000049">
    <property type="protein sequence ID" value="CAG9563023.1"/>
    <property type="molecule type" value="Genomic_DNA"/>
</dbReference>
<dbReference type="OrthoDB" id="1906957at2759"/>
<evidence type="ECO:0000313" key="3">
    <source>
        <dbReference type="Proteomes" id="UP000789524"/>
    </source>
</evidence>
<organism evidence="2 3">
    <name type="scientific">Danaus chrysippus</name>
    <name type="common">African queen</name>
    <dbReference type="NCBI Taxonomy" id="151541"/>
    <lineage>
        <taxon>Eukaryota</taxon>
        <taxon>Metazoa</taxon>
        <taxon>Ecdysozoa</taxon>
        <taxon>Arthropoda</taxon>
        <taxon>Hexapoda</taxon>
        <taxon>Insecta</taxon>
        <taxon>Pterygota</taxon>
        <taxon>Neoptera</taxon>
        <taxon>Endopterygota</taxon>
        <taxon>Lepidoptera</taxon>
        <taxon>Glossata</taxon>
        <taxon>Ditrysia</taxon>
        <taxon>Papilionoidea</taxon>
        <taxon>Nymphalidae</taxon>
        <taxon>Danainae</taxon>
        <taxon>Danaini</taxon>
        <taxon>Danaina</taxon>
        <taxon>Danaus</taxon>
        <taxon>Anosia</taxon>
    </lineage>
</organism>
<dbReference type="Proteomes" id="UP000789524">
    <property type="component" value="Unassembled WGS sequence"/>
</dbReference>
<reference evidence="2" key="1">
    <citation type="submission" date="2021-09" db="EMBL/GenBank/DDBJ databases">
        <authorList>
            <person name="Martin H S."/>
        </authorList>
    </citation>
    <scope>NUCLEOTIDE SEQUENCE</scope>
</reference>
<dbReference type="AlphaFoldDB" id="A0A8J2QPT3"/>
<dbReference type="SUPFAM" id="SSF47616">
    <property type="entry name" value="GST C-terminal domain-like"/>
    <property type="match status" value="1"/>
</dbReference>
<sequence>MAEHNEILLKKIQEQGDLVRKLKAEKESSEKVINEYSIQDLGEFDKYISQYSYINGYTPSKLDFEVYNNLKNVDLMRYPYVKRWWCHMRSFSNSEITQLPFMKPPDAVKLILNTNQNRDQKVCSQYKVDVRILIS</sequence>
<name>A0A8J2QPT3_9NEOP</name>
<dbReference type="InterPro" id="IPR036282">
    <property type="entry name" value="Glutathione-S-Trfase_C_sf"/>
</dbReference>
<dbReference type="InterPro" id="IPR009068">
    <property type="entry name" value="uS15_NS1_RNA-bd_sf"/>
</dbReference>
<gene>
    <name evidence="2" type="ORF">DCHRY22_LOCUS4273</name>
</gene>
<accession>A0A8J2QPT3</accession>
<comment type="caution">
    <text evidence="2">The sequence shown here is derived from an EMBL/GenBank/DDBJ whole genome shotgun (WGS) entry which is preliminary data.</text>
</comment>
<dbReference type="Gene3D" id="1.10.287.10">
    <property type="entry name" value="S15/NS1, RNA-binding"/>
    <property type="match status" value="1"/>
</dbReference>
<protein>
    <submittedName>
        <fullName evidence="2">(African queen) hypothetical protein</fullName>
    </submittedName>
</protein>
<evidence type="ECO:0000256" key="1">
    <source>
        <dbReference type="SAM" id="Coils"/>
    </source>
</evidence>
<dbReference type="SUPFAM" id="SSF47060">
    <property type="entry name" value="S15/NS1 RNA-binding domain"/>
    <property type="match status" value="1"/>
</dbReference>